<feature type="transmembrane region" description="Helical" evidence="9">
    <location>
        <begin position="273"/>
        <end position="293"/>
    </location>
</feature>
<dbReference type="CDD" id="cd03244">
    <property type="entry name" value="ABCC_MRP_domain2"/>
    <property type="match status" value="1"/>
</dbReference>
<evidence type="ECO:0000259" key="10">
    <source>
        <dbReference type="PROSITE" id="PS50893"/>
    </source>
</evidence>
<dbReference type="FunFam" id="3.40.50.300:FF:001751">
    <property type="entry name" value="ABC bile acid transporter"/>
    <property type="match status" value="1"/>
</dbReference>
<dbReference type="InterPro" id="IPR050173">
    <property type="entry name" value="ABC_transporter_C-like"/>
</dbReference>
<feature type="transmembrane region" description="Helical" evidence="9">
    <location>
        <begin position="105"/>
        <end position="123"/>
    </location>
</feature>
<dbReference type="eggNOG" id="KOG0054">
    <property type="taxonomic scope" value="Eukaryota"/>
</dbReference>
<feature type="transmembrane region" description="Helical" evidence="9">
    <location>
        <begin position="313"/>
        <end position="335"/>
    </location>
</feature>
<feature type="domain" description="ABC transporter" evidence="10">
    <location>
        <begin position="637"/>
        <end position="861"/>
    </location>
</feature>
<gene>
    <name evidence="12" type="ORF">GQ26_0230270</name>
</gene>
<feature type="domain" description="ABC transporter" evidence="10">
    <location>
        <begin position="1265"/>
        <end position="1478"/>
    </location>
</feature>
<dbReference type="SUPFAM" id="SSF90123">
    <property type="entry name" value="ABC transporter transmembrane region"/>
    <property type="match status" value="2"/>
</dbReference>
<dbReference type="EMBL" id="JPOX01000023">
    <property type="protein sequence ID" value="KFX45363.1"/>
    <property type="molecule type" value="Genomic_DNA"/>
</dbReference>
<keyword evidence="3 9" id="KW-0812">Transmembrane</keyword>
<dbReference type="HOGENOM" id="CLU_000604_27_6_1"/>
<dbReference type="PROSITE" id="PS50893">
    <property type="entry name" value="ABC_TRANSPORTER_2"/>
    <property type="match status" value="2"/>
</dbReference>
<feature type="transmembrane region" description="Helical" evidence="9">
    <location>
        <begin position="82"/>
        <end position="99"/>
    </location>
</feature>
<feature type="domain" description="ABC transmembrane type-1" evidence="11">
    <location>
        <begin position="908"/>
        <end position="1230"/>
    </location>
</feature>
<evidence type="ECO:0000256" key="5">
    <source>
        <dbReference type="ARBA" id="ARBA00022840"/>
    </source>
</evidence>
<keyword evidence="7 9" id="KW-0472">Membrane</keyword>
<feature type="compositionally biased region" description="Low complexity" evidence="8">
    <location>
        <begin position="374"/>
        <end position="386"/>
    </location>
</feature>
<organism evidence="12">
    <name type="scientific">Talaromyces marneffei PM1</name>
    <dbReference type="NCBI Taxonomy" id="1077442"/>
    <lineage>
        <taxon>Eukaryota</taxon>
        <taxon>Fungi</taxon>
        <taxon>Dikarya</taxon>
        <taxon>Ascomycota</taxon>
        <taxon>Pezizomycotina</taxon>
        <taxon>Eurotiomycetes</taxon>
        <taxon>Eurotiomycetidae</taxon>
        <taxon>Eurotiales</taxon>
        <taxon>Trichocomaceae</taxon>
        <taxon>Talaromyces</taxon>
        <taxon>Talaromyces sect. Talaromyces</taxon>
    </lineage>
</organism>
<evidence type="ECO:0000256" key="4">
    <source>
        <dbReference type="ARBA" id="ARBA00022741"/>
    </source>
</evidence>
<dbReference type="GO" id="GO:0005524">
    <property type="term" value="F:ATP binding"/>
    <property type="evidence" value="ECO:0007669"/>
    <property type="project" value="UniProtKB-KW"/>
</dbReference>
<dbReference type="CDD" id="cd18604">
    <property type="entry name" value="ABC_6TM_VMR1_D2_like"/>
    <property type="match status" value="1"/>
</dbReference>
<dbReference type="GO" id="GO:0016887">
    <property type="term" value="F:ATP hydrolysis activity"/>
    <property type="evidence" value="ECO:0007669"/>
    <property type="project" value="InterPro"/>
</dbReference>
<name>A0A093XJE4_TALMA</name>
<sequence>MRDDQQLSCYPLWNSADATFSRCALPYIASIPALVIVLIAVKYLLGSQYLYRWRPKWTIPFVSEENTTPDELPVTRRQPSQAWALLVLALISLGAEIVQLVKTPFFGYVMFTVAWGLASLVLAIKRPRTAPTSFLAFYALAFLAQYSISGVGSIDHLLSRIAHESVIGASVGSITIILSMPAREPSLPKDGIGKVGETPSDTLRSPEDDLSLWQFLTVSWMSPLISVGRKRKINEDDVWLLGFEFQHRRLHENFRQLRGSVLRRLLRANGIDLFILSCISLVQMAFNFSSPLLLQQFLKVLSDEISDKRVAMIYAAIMLLVRLLFAQTQVLNLWYGRRCYERSRGEMIMMVYEKALSRKNTFGQKMSSKEEPENGTTENGHTNGNGDSEQGKKSRKLCGLIPWTSKDRKKEVAKETASMGKIFNLLRGDVYEVAQRFWEINEIIDKPIGLVIAVVLVWNLFGPSCFLGVLTVIFSQVINGFITRYVLRWGRIRRAVTDARLQISSQFVEALRHLRWYGWQNHWLRQVMEARDKELNVQIITSLLQIAISFVQVFSSGVFPVVALYGYTILAGHPLSIDVIFPALQLFQMLEERLQEIPSLITMFINASIAMGRIEDFMKEPNKEARAGEMVSDVSPIKLEDCSFAWPGKHIPVLSDVSLTIPQGLTVVCGVVGVGKSALLQALLGELDELKGVSHLPNEMVGYCAQTPWLQSMSIRDNILFSSPYNEQRYKRVLEACALVPDLANFAHGDLSFIGENGIGLSGGQKARVALARAVYSAARVLFLDDPLSALDHNTAEFIVRKCLLGPLMQDRTIVLVTHRVSLVQSHADQIVEVAGGKVRSVGKQDISSIRGAYEDETQHPGSEQTEDEVSAVVADKFIEEEHRADWGVQTRVYWAYIKAGNLKWWTLLVIVIVLHRALAILQSWFLKVWGEAYSQFMVVPRYTELQTSLSAQWAIMEHAPTIMGYDNVSMRSWPLDRNHMPSPAEDVRPWLAVYFGFAAVRAVIMLIARLLMLTIVYCAGKTMFREVMQRVSQATFRFFDVTPVGRLMNRLTSDIGTVDRNISLQFTGIAFQIIIWVSSIVVIASMTPAFLVFAVALTASFVAIFLWFLPLSQSLRRLEMVSLSPLLSNFGELLHGLTTVRAFHAEVRFQDRVIQVVDKFQGMDHFYWSLQSWLSYRFEALSSISTFLLTALALYTNSSAGLVAFLLVTANNFVDATHALCRQYGQLQMDFVSVERIDELRHVETEPEGEIDPPAYWPRFGSDIVFDNATIRYASHLDPSLIDISAVIPGGSTAAVIGRTGSGKSTLALSLLGVLQPDKGQILIDKIDISKVNKQALRTRITFVAQDPILFPGSIRKNLDPTDEFSDHECADALQRICARHGWTLDFQIEAGGRNLSQGQRQLIGLTRAALRRSAIVILDEATASIDHETSLEIQKIIREEMKESTVITIAHRLEAISDADYYIVLDKGRVEREGRV</sequence>
<reference key="1">
    <citation type="journal article" date="2014" name="PLoS Genet.">
        <title>Signature Gene Expression Reveals Novel Clues to the Molecular Mechanisms of Dimorphic Transition in Penicillium marneffei.</title>
        <authorList>
            <person name="Yang E."/>
            <person name="Wang G."/>
            <person name="Cai J."/>
            <person name="Woo P.C."/>
            <person name="Lau S.K."/>
            <person name="Yuen K.-Y."/>
            <person name="Chow W.-N."/>
            <person name="Lin X."/>
        </authorList>
    </citation>
    <scope>NUCLEOTIDE SEQUENCE [LARGE SCALE GENOMIC DNA]</scope>
    <source>
        <strain>PM1</strain>
    </source>
</reference>
<dbReference type="GO" id="GO:0140359">
    <property type="term" value="F:ABC-type transporter activity"/>
    <property type="evidence" value="ECO:0007669"/>
    <property type="project" value="InterPro"/>
</dbReference>
<feature type="transmembrane region" description="Helical" evidence="9">
    <location>
        <begin position="905"/>
        <end position="926"/>
    </location>
</feature>
<dbReference type="Gene3D" id="1.20.1560.10">
    <property type="entry name" value="ABC transporter type 1, transmembrane domain"/>
    <property type="match status" value="2"/>
</dbReference>
<dbReference type="PROSITE" id="PS50929">
    <property type="entry name" value="ABC_TM1F"/>
    <property type="match status" value="2"/>
</dbReference>
<evidence type="ECO:0000256" key="8">
    <source>
        <dbReference type="SAM" id="MobiDB-lite"/>
    </source>
</evidence>
<dbReference type="PANTHER" id="PTHR24223">
    <property type="entry name" value="ATP-BINDING CASSETTE SUB-FAMILY C"/>
    <property type="match status" value="1"/>
</dbReference>
<feature type="transmembrane region" description="Helical" evidence="9">
    <location>
        <begin position="1091"/>
        <end position="1110"/>
    </location>
</feature>
<keyword evidence="5" id="KW-0067">ATP-binding</keyword>
<evidence type="ECO:0000256" key="6">
    <source>
        <dbReference type="ARBA" id="ARBA00022989"/>
    </source>
</evidence>
<feature type="domain" description="ABC transmembrane type-1" evidence="11">
    <location>
        <begin position="274"/>
        <end position="606"/>
    </location>
</feature>
<dbReference type="SUPFAM" id="SSF52540">
    <property type="entry name" value="P-loop containing nucleoside triphosphate hydrolases"/>
    <property type="match status" value="2"/>
</dbReference>
<dbReference type="InterPro" id="IPR027417">
    <property type="entry name" value="P-loop_NTPase"/>
</dbReference>
<feature type="transmembrane region" description="Helical" evidence="9">
    <location>
        <begin position="467"/>
        <end position="487"/>
    </location>
</feature>
<feature type="transmembrane region" description="Helical" evidence="9">
    <location>
        <begin position="24"/>
        <end position="45"/>
    </location>
</feature>
<comment type="caution">
    <text evidence="12">The sequence shown here is derived from an EMBL/GenBank/DDBJ whole genome shotgun (WGS) entry which is preliminary data.</text>
</comment>
<keyword evidence="4" id="KW-0547">Nucleotide-binding</keyword>
<dbReference type="FunFam" id="3.40.50.300:FF:001577">
    <property type="entry name" value="ABC bile acid transporter"/>
    <property type="match status" value="1"/>
</dbReference>
<feature type="transmembrane region" description="Helical" evidence="9">
    <location>
        <begin position="1188"/>
        <end position="1209"/>
    </location>
</feature>
<dbReference type="PANTHER" id="PTHR24223:SF415">
    <property type="entry name" value="FI20190P1"/>
    <property type="match status" value="1"/>
</dbReference>
<feature type="transmembrane region" description="Helical" evidence="9">
    <location>
        <begin position="992"/>
        <end position="1021"/>
    </location>
</feature>
<dbReference type="Gene3D" id="3.40.50.300">
    <property type="entry name" value="P-loop containing nucleotide triphosphate hydrolases"/>
    <property type="match status" value="2"/>
</dbReference>
<dbReference type="PROSITE" id="PS00211">
    <property type="entry name" value="ABC_TRANSPORTER_1"/>
    <property type="match status" value="1"/>
</dbReference>
<reference evidence="12" key="2">
    <citation type="journal article" date="2014" name="PLoS Genet.">
        <title>Signature gene expression reveals novel clues to the molecular mechanisms of dimorphic transition in Penicillium marneffei.</title>
        <authorList>
            <person name="Yang E."/>
            <person name="Wang G."/>
            <person name="Cai J."/>
            <person name="Woo P.C."/>
            <person name="Lau S.K."/>
            <person name="Yuen K.-Y."/>
            <person name="Chow W.-N."/>
            <person name="Lin X."/>
        </authorList>
    </citation>
    <scope>NUCLEOTIDE SEQUENCE</scope>
    <source>
        <strain evidence="12">PM1</strain>
    </source>
</reference>
<accession>A0A093XJE4</accession>
<evidence type="ECO:0000313" key="12">
    <source>
        <dbReference type="EMBL" id="KFX45363.1"/>
    </source>
</evidence>
<evidence type="ECO:0000256" key="9">
    <source>
        <dbReference type="SAM" id="Phobius"/>
    </source>
</evidence>
<dbReference type="InterPro" id="IPR036640">
    <property type="entry name" value="ABC1_TM_sf"/>
</dbReference>
<keyword evidence="6 9" id="KW-1133">Transmembrane helix</keyword>
<evidence type="ECO:0000256" key="7">
    <source>
        <dbReference type="ARBA" id="ARBA00023136"/>
    </source>
</evidence>
<dbReference type="InterPro" id="IPR017871">
    <property type="entry name" value="ABC_transporter-like_CS"/>
</dbReference>
<dbReference type="CDD" id="cd03250">
    <property type="entry name" value="ABCC_MRP_domain1"/>
    <property type="match status" value="1"/>
</dbReference>
<dbReference type="Pfam" id="PF00005">
    <property type="entry name" value="ABC_tran"/>
    <property type="match status" value="2"/>
</dbReference>
<dbReference type="CDD" id="cd18596">
    <property type="entry name" value="ABC_6TM_VMR1_D1_like"/>
    <property type="match status" value="1"/>
</dbReference>
<dbReference type="SMART" id="SM00382">
    <property type="entry name" value="AAA"/>
    <property type="match status" value="2"/>
</dbReference>
<evidence type="ECO:0000256" key="2">
    <source>
        <dbReference type="ARBA" id="ARBA00022448"/>
    </source>
</evidence>
<evidence type="ECO:0000256" key="3">
    <source>
        <dbReference type="ARBA" id="ARBA00022692"/>
    </source>
</evidence>
<dbReference type="InterPro" id="IPR011527">
    <property type="entry name" value="ABC1_TM_dom"/>
</dbReference>
<evidence type="ECO:0000256" key="1">
    <source>
        <dbReference type="ARBA" id="ARBA00004141"/>
    </source>
</evidence>
<dbReference type="InterPro" id="IPR003439">
    <property type="entry name" value="ABC_transporter-like_ATP-bd"/>
</dbReference>
<feature type="transmembrane region" description="Helical" evidence="9">
    <location>
        <begin position="535"/>
        <end position="558"/>
    </location>
</feature>
<evidence type="ECO:0000259" key="11">
    <source>
        <dbReference type="PROSITE" id="PS50929"/>
    </source>
</evidence>
<proteinExistence type="predicted"/>
<protein>
    <submittedName>
        <fullName evidence="12">ATP-dependent bile acid permease</fullName>
    </submittedName>
</protein>
<dbReference type="InterPro" id="IPR003593">
    <property type="entry name" value="AAA+_ATPase"/>
</dbReference>
<feature type="transmembrane region" description="Helical" evidence="9">
    <location>
        <begin position="1063"/>
        <end position="1085"/>
    </location>
</feature>
<feature type="region of interest" description="Disordered" evidence="8">
    <location>
        <begin position="362"/>
        <end position="395"/>
    </location>
</feature>
<comment type="subcellular location">
    <subcellularLocation>
        <location evidence="1">Membrane</location>
        <topology evidence="1">Multi-pass membrane protein</topology>
    </subcellularLocation>
</comment>
<dbReference type="Pfam" id="PF00664">
    <property type="entry name" value="ABC_membrane"/>
    <property type="match status" value="2"/>
</dbReference>
<dbReference type="GO" id="GO:0016020">
    <property type="term" value="C:membrane"/>
    <property type="evidence" value="ECO:0007669"/>
    <property type="project" value="UniProtKB-SubCell"/>
</dbReference>
<keyword evidence="2" id="KW-0813">Transport</keyword>